<dbReference type="AlphaFoldDB" id="A0A0W0ZDP1"/>
<evidence type="ECO:0000313" key="2">
    <source>
        <dbReference type="Proteomes" id="UP000054926"/>
    </source>
</evidence>
<gene>
    <name evidence="1" type="ORF">Lste_3438</name>
</gene>
<sequence length="114" mass="13707">MTKPIVLSLDDDEKRQKLAEFYNQFMEQQNAQPQAYDSLDEFKKSQHYQDMSEEEKEHLKQYKGKNLVIFVFDTTEQAMEFIKEIQKKGLINAEQAEQILDNLQEEESYRPRMH</sequence>
<name>A0A0W0ZDP1_9GAMM</name>
<dbReference type="PATRIC" id="fig|947033.5.peg.3657"/>
<protein>
    <submittedName>
        <fullName evidence="1">Uncharacterized protein</fullName>
    </submittedName>
</protein>
<evidence type="ECO:0000313" key="1">
    <source>
        <dbReference type="EMBL" id="KTD67232.1"/>
    </source>
</evidence>
<keyword evidence="2" id="KW-1185">Reference proteome</keyword>
<dbReference type="STRING" id="947033.Lste_3438"/>
<dbReference type="OrthoDB" id="5653311at2"/>
<dbReference type="RefSeq" id="WP_058512235.1">
    <property type="nucleotide sequence ID" value="NZ_LNYY01000021.1"/>
</dbReference>
<comment type="caution">
    <text evidence="1">The sequence shown here is derived from an EMBL/GenBank/DDBJ whole genome shotgun (WGS) entry which is preliminary data.</text>
</comment>
<organism evidence="1 2">
    <name type="scientific">Legionella steelei</name>
    <dbReference type="NCBI Taxonomy" id="947033"/>
    <lineage>
        <taxon>Bacteria</taxon>
        <taxon>Pseudomonadati</taxon>
        <taxon>Pseudomonadota</taxon>
        <taxon>Gammaproteobacteria</taxon>
        <taxon>Legionellales</taxon>
        <taxon>Legionellaceae</taxon>
        <taxon>Legionella</taxon>
    </lineage>
</organism>
<reference evidence="1 2" key="1">
    <citation type="submission" date="2015-11" db="EMBL/GenBank/DDBJ databases">
        <title>Genomic analysis of 38 Legionella species identifies large and diverse effector repertoires.</title>
        <authorList>
            <person name="Burstein D."/>
            <person name="Amaro F."/>
            <person name="Zusman T."/>
            <person name="Lifshitz Z."/>
            <person name="Cohen O."/>
            <person name="Gilbert J.A."/>
            <person name="Pupko T."/>
            <person name="Shuman H.A."/>
            <person name="Segal G."/>
        </authorList>
    </citation>
    <scope>NUCLEOTIDE SEQUENCE [LARGE SCALE GENOMIC DNA]</scope>
    <source>
        <strain evidence="1 2">IMVS3376</strain>
    </source>
</reference>
<dbReference type="Proteomes" id="UP000054926">
    <property type="component" value="Unassembled WGS sequence"/>
</dbReference>
<dbReference type="EMBL" id="LNYY01000021">
    <property type="protein sequence ID" value="KTD67232.1"/>
    <property type="molecule type" value="Genomic_DNA"/>
</dbReference>
<accession>A0A0W0ZDP1</accession>
<proteinExistence type="predicted"/>